<feature type="transmembrane region" description="Helical" evidence="1">
    <location>
        <begin position="335"/>
        <end position="354"/>
    </location>
</feature>
<keyword evidence="1" id="KW-1133">Transmembrane helix</keyword>
<dbReference type="RefSeq" id="XP_016214906.1">
    <property type="nucleotide sequence ID" value="XM_016357502.1"/>
</dbReference>
<feature type="transmembrane region" description="Helical" evidence="1">
    <location>
        <begin position="417"/>
        <end position="439"/>
    </location>
</feature>
<reference evidence="3 4" key="1">
    <citation type="submission" date="2015-01" db="EMBL/GenBank/DDBJ databases">
        <title>The Genome Sequence of Ochroconis gallopava CBS43764.</title>
        <authorList>
            <consortium name="The Broad Institute Genomics Platform"/>
            <person name="Cuomo C."/>
            <person name="de Hoog S."/>
            <person name="Gorbushina A."/>
            <person name="Stielow B."/>
            <person name="Teixiera M."/>
            <person name="Abouelleil A."/>
            <person name="Chapman S.B."/>
            <person name="Priest M."/>
            <person name="Young S.K."/>
            <person name="Wortman J."/>
            <person name="Nusbaum C."/>
            <person name="Birren B."/>
        </authorList>
    </citation>
    <scope>NUCLEOTIDE SEQUENCE [LARGE SCALE GENOMIC DNA]</scope>
    <source>
        <strain evidence="3 4">CBS 43764</strain>
    </source>
</reference>
<accession>A0A0D1YWK0</accession>
<evidence type="ECO:0000313" key="4">
    <source>
        <dbReference type="Proteomes" id="UP000053259"/>
    </source>
</evidence>
<dbReference type="GeneID" id="27312166"/>
<feature type="transmembrane region" description="Helical" evidence="1">
    <location>
        <begin position="375"/>
        <end position="397"/>
    </location>
</feature>
<dbReference type="AlphaFoldDB" id="A0A0D1YWK0"/>
<keyword evidence="1" id="KW-0812">Transmembrane</keyword>
<evidence type="ECO:0000256" key="1">
    <source>
        <dbReference type="SAM" id="Phobius"/>
    </source>
</evidence>
<keyword evidence="1" id="KW-0472">Membrane</keyword>
<feature type="transmembrane region" description="Helical" evidence="1">
    <location>
        <begin position="96"/>
        <end position="116"/>
    </location>
</feature>
<protein>
    <recommendedName>
        <fullName evidence="2">Acyltransferase 3 domain-containing protein</fullName>
    </recommendedName>
</protein>
<feature type="domain" description="Acyltransferase 3" evidence="2">
    <location>
        <begin position="1"/>
        <end position="439"/>
    </location>
</feature>
<dbReference type="PANTHER" id="PTHR23028">
    <property type="entry name" value="ACETYLTRANSFERASE"/>
    <property type="match status" value="1"/>
</dbReference>
<dbReference type="VEuPathDB" id="FungiDB:PV09_04193"/>
<evidence type="ECO:0000259" key="2">
    <source>
        <dbReference type="Pfam" id="PF01757"/>
    </source>
</evidence>
<dbReference type="InParanoid" id="A0A0D1YWK0"/>
<organism evidence="3 4">
    <name type="scientific">Verruconis gallopava</name>
    <dbReference type="NCBI Taxonomy" id="253628"/>
    <lineage>
        <taxon>Eukaryota</taxon>
        <taxon>Fungi</taxon>
        <taxon>Dikarya</taxon>
        <taxon>Ascomycota</taxon>
        <taxon>Pezizomycotina</taxon>
        <taxon>Dothideomycetes</taxon>
        <taxon>Pleosporomycetidae</taxon>
        <taxon>Venturiales</taxon>
        <taxon>Sympoventuriaceae</taxon>
        <taxon>Verruconis</taxon>
    </lineage>
</organism>
<dbReference type="Pfam" id="PF01757">
    <property type="entry name" value="Acyl_transf_3"/>
    <property type="match status" value="1"/>
</dbReference>
<proteinExistence type="predicted"/>
<dbReference type="HOGENOM" id="CLU_005679_13_0_1"/>
<dbReference type="InterPro" id="IPR050879">
    <property type="entry name" value="Acyltransferase_3"/>
</dbReference>
<dbReference type="OrthoDB" id="5819582at2759"/>
<feature type="transmembrane region" description="Helical" evidence="1">
    <location>
        <begin position="40"/>
        <end position="63"/>
    </location>
</feature>
<name>A0A0D1YWK0_9PEZI</name>
<dbReference type="InterPro" id="IPR002656">
    <property type="entry name" value="Acyl_transf_3_dom"/>
</dbReference>
<dbReference type="GO" id="GO:0016747">
    <property type="term" value="F:acyltransferase activity, transferring groups other than amino-acyl groups"/>
    <property type="evidence" value="ECO:0007669"/>
    <property type="project" value="InterPro"/>
</dbReference>
<evidence type="ECO:0000313" key="3">
    <source>
        <dbReference type="EMBL" id="KIW05037.1"/>
    </source>
</evidence>
<dbReference type="STRING" id="253628.A0A0D1YWK0"/>
<gene>
    <name evidence="3" type="ORF">PV09_04193</name>
</gene>
<dbReference type="EMBL" id="KN847539">
    <property type="protein sequence ID" value="KIW05037.1"/>
    <property type="molecule type" value="Genomic_DNA"/>
</dbReference>
<keyword evidence="4" id="KW-1185">Reference proteome</keyword>
<dbReference type="PANTHER" id="PTHR23028:SF134">
    <property type="entry name" value="PUTATIVE (AFU_ORTHOLOGUE AFUA_4G08520)-RELATED"/>
    <property type="match status" value="1"/>
</dbReference>
<sequence length="460" mass="51766">MRGWASFFVYFRHFSSATHPNLLYGYGANRLNMWIVQLPFLRLIVAGPAMVSLFFIVSGYSLSWAPLKALHAREGGGAEAALLRLSSATFRRAARLFLPAVVSSFLIMWCVLFGLYDRGQLAFTVKDMPGYREPQPPLLRTLPWHVQFKDWMRATWAFLNVWAPSKHTYDVHLWTLSVEFRCSIVLFAALVAFVRCRPLVRAVLLFAMVVYCHYSDYWQGWLFFAGSFLAQLKFIQEDGRAAASAASPGAALLPTAGAVAVENHVISLQEKPLPQPQPTLSTAFQRLSWPDVLRVLCFTLGLFLLSAPDYNFSHTAPGYIWLSQTLPPPTWPENWRILHCLGSFFAVYAVSSTNTHLLRWLFSNALSRYLGRISYALYLVHGPVVHMLGFWLVPWFWDLLGARDPATGAIKSMSGKEAGFAAAFLIVTAVVVWAADVFWRCVDARCVQLAKWVEANLAAL</sequence>
<feature type="transmembrane region" description="Helical" evidence="1">
    <location>
        <begin position="171"/>
        <end position="194"/>
    </location>
</feature>
<dbReference type="Proteomes" id="UP000053259">
    <property type="component" value="Unassembled WGS sequence"/>
</dbReference>